<protein>
    <submittedName>
        <fullName evidence="2">Cytochrome c domain-containing protein</fullName>
    </submittedName>
</protein>
<accession>A0A1I7UWR0</accession>
<name>A0A1I7UWR0_9PELO</name>
<reference evidence="2" key="1">
    <citation type="submission" date="2016-11" db="UniProtKB">
        <authorList>
            <consortium name="WormBaseParasite"/>
        </authorList>
    </citation>
    <scope>IDENTIFICATION</scope>
</reference>
<proteinExistence type="predicted"/>
<evidence type="ECO:0000313" key="2">
    <source>
        <dbReference type="WBParaSite" id="Csp11.Scaffold630.g20110.t1"/>
    </source>
</evidence>
<dbReference type="AlphaFoldDB" id="A0A1I7UWR0"/>
<keyword evidence="1" id="KW-1185">Reference proteome</keyword>
<sequence>MVNEVNLTELYPLRPKHIVYKHDACGYIWIQRGYSSRVSSFCSKCHSVVRDGLVAYPTAEEAEGHRRYLQMVSDFLCILKTICLFKRKEDEIYQTKVAKVLDRKIDALEDMIPKEKKYYNGIEVSPKFLDGSFYKKWLNWTNVSWPEPDVFGFNTWKNMVQTKSFGPPKNGKPVHREHSTAELLQNISDWSSK</sequence>
<dbReference type="WBParaSite" id="Csp11.Scaffold630.g20110.t1">
    <property type="protein sequence ID" value="Csp11.Scaffold630.g20110.t1"/>
    <property type="gene ID" value="Csp11.Scaffold630.g20110"/>
</dbReference>
<organism evidence="1 2">
    <name type="scientific">Caenorhabditis tropicalis</name>
    <dbReference type="NCBI Taxonomy" id="1561998"/>
    <lineage>
        <taxon>Eukaryota</taxon>
        <taxon>Metazoa</taxon>
        <taxon>Ecdysozoa</taxon>
        <taxon>Nematoda</taxon>
        <taxon>Chromadorea</taxon>
        <taxon>Rhabditida</taxon>
        <taxon>Rhabditina</taxon>
        <taxon>Rhabditomorpha</taxon>
        <taxon>Rhabditoidea</taxon>
        <taxon>Rhabditidae</taxon>
        <taxon>Peloderinae</taxon>
        <taxon>Caenorhabditis</taxon>
    </lineage>
</organism>
<dbReference type="Proteomes" id="UP000095282">
    <property type="component" value="Unplaced"/>
</dbReference>
<evidence type="ECO:0000313" key="1">
    <source>
        <dbReference type="Proteomes" id="UP000095282"/>
    </source>
</evidence>